<dbReference type="AlphaFoldDB" id="A0A7D4TAT3"/>
<organism evidence="2 3">
    <name type="scientific">Thiomicrorhabdus xiamenensis</name>
    <dbReference type="NCBI Taxonomy" id="2739063"/>
    <lineage>
        <taxon>Bacteria</taxon>
        <taxon>Pseudomonadati</taxon>
        <taxon>Pseudomonadota</taxon>
        <taxon>Gammaproteobacteria</taxon>
        <taxon>Thiotrichales</taxon>
        <taxon>Piscirickettsiaceae</taxon>
        <taxon>Thiomicrorhabdus</taxon>
    </lineage>
</organism>
<dbReference type="Pfam" id="PF04247">
    <property type="entry name" value="SirB"/>
    <property type="match status" value="1"/>
</dbReference>
<dbReference type="InterPro" id="IPR007360">
    <property type="entry name" value="SirB"/>
</dbReference>
<keyword evidence="1" id="KW-1133">Transmembrane helix</keyword>
<dbReference type="RefSeq" id="WP_173285204.1">
    <property type="nucleotide sequence ID" value="NZ_CP054020.1"/>
</dbReference>
<feature type="transmembrane region" description="Helical" evidence="1">
    <location>
        <begin position="40"/>
        <end position="63"/>
    </location>
</feature>
<dbReference type="KEGG" id="txa:HQN79_06860"/>
<protein>
    <submittedName>
        <fullName evidence="2">SirB2 family protein</fullName>
    </submittedName>
</protein>
<feature type="transmembrane region" description="Helical" evidence="1">
    <location>
        <begin position="69"/>
        <end position="90"/>
    </location>
</feature>
<dbReference type="GO" id="GO:0005886">
    <property type="term" value="C:plasma membrane"/>
    <property type="evidence" value="ECO:0007669"/>
    <property type="project" value="TreeGrafter"/>
</dbReference>
<reference evidence="2 3" key="1">
    <citation type="submission" date="2020-05" db="EMBL/GenBank/DDBJ databases">
        <title>Thiomicrorhabdus sediminis sp.nov. and Thiomicrorhabdus xiamenensis sp.nov., novel sulfur-oxidizing bacteria isolated from coastal sediment.</title>
        <authorList>
            <person name="Liu X."/>
        </authorList>
    </citation>
    <scope>NUCLEOTIDE SEQUENCE [LARGE SCALE GENOMIC DNA]</scope>
    <source>
        <strain evidence="2 3">G2</strain>
    </source>
</reference>
<proteinExistence type="predicted"/>
<accession>A0A7D4TAT3</accession>
<sequence length="125" mass="13889">MALALLVHQISVFLSIIGFFARGLGHIFEMSWINNKAAKVLPHIIDTALLVSALTLLALGPWALSEHWIQVKIAGLVLYILLGLMAFRFATTRLQKAIYWMLALAVIFYLVAVSKTHSVLPFMAL</sequence>
<gene>
    <name evidence="2" type="ORF">HQN79_06860</name>
</gene>
<evidence type="ECO:0000313" key="3">
    <source>
        <dbReference type="Proteomes" id="UP000504724"/>
    </source>
</evidence>
<dbReference type="EMBL" id="CP054020">
    <property type="protein sequence ID" value="QKI89306.1"/>
    <property type="molecule type" value="Genomic_DNA"/>
</dbReference>
<evidence type="ECO:0000256" key="1">
    <source>
        <dbReference type="SAM" id="Phobius"/>
    </source>
</evidence>
<dbReference type="PANTHER" id="PTHR39594">
    <property type="entry name" value="PROTEIN YCHQ"/>
    <property type="match status" value="1"/>
</dbReference>
<feature type="transmembrane region" description="Helical" evidence="1">
    <location>
        <begin position="97"/>
        <end position="114"/>
    </location>
</feature>
<feature type="transmembrane region" description="Helical" evidence="1">
    <location>
        <begin position="6"/>
        <end position="28"/>
    </location>
</feature>
<dbReference type="PANTHER" id="PTHR39594:SF1">
    <property type="entry name" value="PROTEIN YCHQ"/>
    <property type="match status" value="1"/>
</dbReference>
<keyword evidence="3" id="KW-1185">Reference proteome</keyword>
<dbReference type="Proteomes" id="UP000504724">
    <property type="component" value="Chromosome"/>
</dbReference>
<evidence type="ECO:0000313" key="2">
    <source>
        <dbReference type="EMBL" id="QKI89306.1"/>
    </source>
</evidence>
<dbReference type="PIRSF" id="PIRSF005610">
    <property type="entry name" value="SirB"/>
    <property type="match status" value="1"/>
</dbReference>
<keyword evidence="1" id="KW-0812">Transmembrane</keyword>
<name>A0A7D4TAT3_9GAMM</name>
<keyword evidence="1" id="KW-0472">Membrane</keyword>